<dbReference type="AlphaFoldDB" id="A0A1M5AR79"/>
<evidence type="ECO:0000313" key="5">
    <source>
        <dbReference type="EMBL" id="SHF32761.1"/>
    </source>
</evidence>
<dbReference type="InterPro" id="IPR008920">
    <property type="entry name" value="TF_FadR/GntR_C"/>
</dbReference>
<dbReference type="InterPro" id="IPR011711">
    <property type="entry name" value="GntR_C"/>
</dbReference>
<dbReference type="STRING" id="2017.SAMN05444320_103229"/>
<dbReference type="PROSITE" id="PS50949">
    <property type="entry name" value="HTH_GNTR"/>
    <property type="match status" value="1"/>
</dbReference>
<proteinExistence type="predicted"/>
<dbReference type="Pfam" id="PF00392">
    <property type="entry name" value="GntR"/>
    <property type="match status" value="1"/>
</dbReference>
<dbReference type="RefSeq" id="WP_073481457.1">
    <property type="nucleotide sequence ID" value="NZ_FQVN01000003.1"/>
</dbReference>
<evidence type="ECO:0000313" key="6">
    <source>
        <dbReference type="Proteomes" id="UP000184501"/>
    </source>
</evidence>
<reference evidence="5 6" key="1">
    <citation type="submission" date="2016-11" db="EMBL/GenBank/DDBJ databases">
        <authorList>
            <person name="Jaros S."/>
            <person name="Januszkiewicz K."/>
            <person name="Wedrychowicz H."/>
        </authorList>
    </citation>
    <scope>NUCLEOTIDE SEQUENCE [LARGE SCALE GENOMIC DNA]</scope>
    <source>
        <strain evidence="5 6">DSM 44523</strain>
    </source>
</reference>
<evidence type="ECO:0000256" key="3">
    <source>
        <dbReference type="ARBA" id="ARBA00023163"/>
    </source>
</evidence>
<keyword evidence="6" id="KW-1185">Reference proteome</keyword>
<keyword evidence="1" id="KW-0805">Transcription regulation</keyword>
<evidence type="ECO:0000256" key="1">
    <source>
        <dbReference type="ARBA" id="ARBA00023015"/>
    </source>
</evidence>
<dbReference type="Gene3D" id="1.10.10.10">
    <property type="entry name" value="Winged helix-like DNA-binding domain superfamily/Winged helix DNA-binding domain"/>
    <property type="match status" value="1"/>
</dbReference>
<feature type="domain" description="HTH gntR-type" evidence="4">
    <location>
        <begin position="2"/>
        <end position="69"/>
    </location>
</feature>
<dbReference type="SMART" id="SM00895">
    <property type="entry name" value="FCD"/>
    <property type="match status" value="1"/>
</dbReference>
<accession>A0A1M5AR79</accession>
<name>A0A1M5AR79_STRHI</name>
<dbReference type="GO" id="GO:0003700">
    <property type="term" value="F:DNA-binding transcription factor activity"/>
    <property type="evidence" value="ECO:0007669"/>
    <property type="project" value="InterPro"/>
</dbReference>
<dbReference type="SMART" id="SM00345">
    <property type="entry name" value="HTH_GNTR"/>
    <property type="match status" value="1"/>
</dbReference>
<dbReference type="OrthoDB" id="3186208at2"/>
<dbReference type="PANTHER" id="PTHR43537">
    <property type="entry name" value="TRANSCRIPTIONAL REGULATOR, GNTR FAMILY"/>
    <property type="match status" value="1"/>
</dbReference>
<evidence type="ECO:0000259" key="4">
    <source>
        <dbReference type="PROSITE" id="PS50949"/>
    </source>
</evidence>
<protein>
    <submittedName>
        <fullName evidence="5">Transcriptional regulator, GntR family</fullName>
    </submittedName>
</protein>
<keyword evidence="2" id="KW-0238">DNA-binding</keyword>
<evidence type="ECO:0000256" key="2">
    <source>
        <dbReference type="ARBA" id="ARBA00023125"/>
    </source>
</evidence>
<dbReference type="Gene3D" id="1.20.120.530">
    <property type="entry name" value="GntR ligand-binding domain-like"/>
    <property type="match status" value="1"/>
</dbReference>
<dbReference type="PRINTS" id="PR00035">
    <property type="entry name" value="HTHGNTR"/>
</dbReference>
<dbReference type="InterPro" id="IPR036388">
    <property type="entry name" value="WH-like_DNA-bd_sf"/>
</dbReference>
<dbReference type="InterPro" id="IPR000524">
    <property type="entry name" value="Tscrpt_reg_HTH_GntR"/>
</dbReference>
<dbReference type="InterPro" id="IPR036390">
    <property type="entry name" value="WH_DNA-bd_sf"/>
</dbReference>
<dbReference type="PANTHER" id="PTHR43537:SF24">
    <property type="entry name" value="GLUCONATE OPERON TRANSCRIPTIONAL REPRESSOR"/>
    <property type="match status" value="1"/>
</dbReference>
<sequence length="208" mass="22797">MTSGRERAYEFLRDTVLTDPQLQGQFVSEQEIADRVGVSRTPVREALLLLAAEDLVRLVPKRGAYVAPVTGREVSELMELRGVVERYAAERVLAAGNPPLPEMRHAVEMQRTLRAAADLRAFAEWDQRFHTALVAATGNRLLTQIYEGLRARQVRCAMAALYDTTERREEVLAGHEAILAALVAGDAASAGEAITAHLRAALKVLLVG</sequence>
<keyword evidence="3" id="KW-0804">Transcription</keyword>
<dbReference type="SUPFAM" id="SSF46785">
    <property type="entry name" value="Winged helix' DNA-binding domain"/>
    <property type="match status" value="1"/>
</dbReference>
<dbReference type="GO" id="GO:0003677">
    <property type="term" value="F:DNA binding"/>
    <property type="evidence" value="ECO:0007669"/>
    <property type="project" value="UniProtKB-KW"/>
</dbReference>
<dbReference type="SUPFAM" id="SSF48008">
    <property type="entry name" value="GntR ligand-binding domain-like"/>
    <property type="match status" value="1"/>
</dbReference>
<dbReference type="Pfam" id="PF07729">
    <property type="entry name" value="FCD"/>
    <property type="match status" value="1"/>
</dbReference>
<organism evidence="5 6">
    <name type="scientific">Streptoalloteichus hindustanus</name>
    <dbReference type="NCBI Taxonomy" id="2017"/>
    <lineage>
        <taxon>Bacteria</taxon>
        <taxon>Bacillati</taxon>
        <taxon>Actinomycetota</taxon>
        <taxon>Actinomycetes</taxon>
        <taxon>Pseudonocardiales</taxon>
        <taxon>Pseudonocardiaceae</taxon>
        <taxon>Streptoalloteichus</taxon>
    </lineage>
</organism>
<dbReference type="EMBL" id="FQVN01000003">
    <property type="protein sequence ID" value="SHF32761.1"/>
    <property type="molecule type" value="Genomic_DNA"/>
</dbReference>
<gene>
    <name evidence="5" type="ORF">SAMN05444320_103229</name>
</gene>
<dbReference type="Proteomes" id="UP000184501">
    <property type="component" value="Unassembled WGS sequence"/>
</dbReference>